<sequence length="180" mass="19981">MNLPERGPAQARIGIAIEVPEPWSAQLQAARARFGDPLAGDIPPHITVVGPTVVDEAVLPAVWEHLEKVTADMPAFRVHLRGSGTFRPISPVVFVNVVAGIAECELLEQSARSGVLAQELRFNYHPHVTVAHEVPDEALDRAFEEMADFDAEFDVTALWQYEHGDDGVWRKQRRFALRDA</sequence>
<dbReference type="RefSeq" id="WP_111249460.1">
    <property type="nucleotide sequence ID" value="NZ_QKWH01000001.1"/>
</dbReference>
<keyword evidence="2" id="KW-1185">Reference proteome</keyword>
<dbReference type="PANTHER" id="PTHR40037:SF1">
    <property type="entry name" value="PHOSPHOESTERASE SAOUHSC_00951-RELATED"/>
    <property type="match status" value="1"/>
</dbReference>
<dbReference type="Pfam" id="PF13563">
    <property type="entry name" value="2_5_RNA_ligase2"/>
    <property type="match status" value="1"/>
</dbReference>
<dbReference type="EMBL" id="QKWH01000001">
    <property type="protein sequence ID" value="PZR55096.1"/>
    <property type="molecule type" value="Genomic_DNA"/>
</dbReference>
<evidence type="ECO:0000313" key="1">
    <source>
        <dbReference type="EMBL" id="PZR55096.1"/>
    </source>
</evidence>
<name>A0A2W5X2J6_9MICO</name>
<comment type="caution">
    <text evidence="1">The sequence shown here is derived from an EMBL/GenBank/DDBJ whole genome shotgun (WGS) entry which is preliminary data.</text>
</comment>
<dbReference type="Proteomes" id="UP000248783">
    <property type="component" value="Unassembled WGS sequence"/>
</dbReference>
<organism evidence="1 2">
    <name type="scientific">Xylanimonas oleitrophica</name>
    <dbReference type="NCBI Taxonomy" id="2607479"/>
    <lineage>
        <taxon>Bacteria</taxon>
        <taxon>Bacillati</taxon>
        <taxon>Actinomycetota</taxon>
        <taxon>Actinomycetes</taxon>
        <taxon>Micrococcales</taxon>
        <taxon>Promicromonosporaceae</taxon>
        <taxon>Xylanimonas</taxon>
    </lineage>
</organism>
<dbReference type="GO" id="GO:0016874">
    <property type="term" value="F:ligase activity"/>
    <property type="evidence" value="ECO:0007669"/>
    <property type="project" value="UniProtKB-KW"/>
</dbReference>
<keyword evidence="1" id="KW-0436">Ligase</keyword>
<dbReference type="PANTHER" id="PTHR40037">
    <property type="entry name" value="PHOSPHOESTERASE YJCG-RELATED"/>
    <property type="match status" value="1"/>
</dbReference>
<protein>
    <submittedName>
        <fullName evidence="1">2'-5' RNA ligase family protein</fullName>
    </submittedName>
</protein>
<dbReference type="Gene3D" id="3.90.1140.10">
    <property type="entry name" value="Cyclic phosphodiesterase"/>
    <property type="match status" value="1"/>
</dbReference>
<gene>
    <name evidence="1" type="ORF">DNL40_01530</name>
</gene>
<accession>A0A2W5X2J6</accession>
<proteinExistence type="predicted"/>
<evidence type="ECO:0000313" key="2">
    <source>
        <dbReference type="Proteomes" id="UP000248783"/>
    </source>
</evidence>
<dbReference type="AlphaFoldDB" id="A0A2W5X2J6"/>
<dbReference type="SUPFAM" id="SSF55144">
    <property type="entry name" value="LigT-like"/>
    <property type="match status" value="1"/>
</dbReference>
<dbReference type="InterPro" id="IPR050580">
    <property type="entry name" value="2H_phosphoesterase_YjcG-like"/>
</dbReference>
<reference evidence="1 2" key="1">
    <citation type="submission" date="2018-06" db="EMBL/GenBank/DDBJ databases">
        <title>Whole genome sequencing of a novel hydrocarbon degrading bacterial strain, PW21 isolated from oil contaminated produced water sample.</title>
        <authorList>
            <person name="Nagkirti P."/>
            <person name="Shaikh A."/>
            <person name="Gowdaman V."/>
            <person name="Engineer A.E."/>
            <person name="Dagar S."/>
            <person name="Dhakephalkar P.K."/>
        </authorList>
    </citation>
    <scope>NUCLEOTIDE SEQUENCE [LARGE SCALE GENOMIC DNA]</scope>
    <source>
        <strain evidence="1 2">PW21</strain>
    </source>
</reference>
<dbReference type="InterPro" id="IPR009097">
    <property type="entry name" value="Cyclic_Pdiesterase"/>
</dbReference>